<dbReference type="Gene3D" id="3.40.50.720">
    <property type="entry name" value="NAD(P)-binding Rossmann-like Domain"/>
    <property type="match status" value="1"/>
</dbReference>
<dbReference type="Gene3D" id="3.30.559.30">
    <property type="entry name" value="Nonribosomal peptide synthetase, condensation domain"/>
    <property type="match status" value="2"/>
</dbReference>
<evidence type="ECO:0000256" key="8">
    <source>
        <dbReference type="PROSITE-ProRule" id="PRU01363"/>
    </source>
</evidence>
<dbReference type="SUPFAM" id="SSF55048">
    <property type="entry name" value="Probable ACP-binding domain of malonyl-CoA ACP transacylase"/>
    <property type="match status" value="1"/>
</dbReference>
<dbReference type="Gene3D" id="3.30.559.10">
    <property type="entry name" value="Chloramphenicol acetyltransferase-like domain"/>
    <property type="match status" value="2"/>
</dbReference>
<evidence type="ECO:0000256" key="1">
    <source>
        <dbReference type="ARBA" id="ARBA00001957"/>
    </source>
</evidence>
<feature type="active site" description="Proton donor; for dehydratase activity" evidence="8">
    <location>
        <position position="3254"/>
    </location>
</feature>
<dbReference type="SMART" id="SM00822">
    <property type="entry name" value="PKS_KR"/>
    <property type="match status" value="1"/>
</dbReference>
<keyword evidence="3" id="KW-0596">Phosphopantetheine</keyword>
<dbReference type="InterPro" id="IPR014043">
    <property type="entry name" value="Acyl_transferase_dom"/>
</dbReference>
<dbReference type="InterPro" id="IPR023213">
    <property type="entry name" value="CAT-like_dom_sf"/>
</dbReference>
<dbReference type="InterPro" id="IPR016039">
    <property type="entry name" value="Thiolase-like"/>
</dbReference>
<evidence type="ECO:0000256" key="7">
    <source>
        <dbReference type="ARBA" id="ARBA00029443"/>
    </source>
</evidence>
<evidence type="ECO:0000313" key="14">
    <source>
        <dbReference type="Proteomes" id="UP000070434"/>
    </source>
</evidence>
<dbReference type="GO" id="GO:0009239">
    <property type="term" value="P:enterobactin biosynthetic process"/>
    <property type="evidence" value="ECO:0007669"/>
    <property type="project" value="TreeGrafter"/>
</dbReference>
<feature type="compositionally biased region" description="Low complexity" evidence="9">
    <location>
        <begin position="2153"/>
        <end position="2165"/>
    </location>
</feature>
<dbReference type="EMBL" id="LNJP01000004">
    <property type="protein sequence ID" value="KWZ29629.1"/>
    <property type="molecule type" value="Genomic_DNA"/>
</dbReference>
<dbReference type="InterPro" id="IPR036291">
    <property type="entry name" value="NAD(P)-bd_dom_sf"/>
</dbReference>
<evidence type="ECO:0000256" key="4">
    <source>
        <dbReference type="ARBA" id="ARBA00022553"/>
    </source>
</evidence>
<dbReference type="InterPro" id="IPR000873">
    <property type="entry name" value="AMP-dep_synth/lig_dom"/>
</dbReference>
<dbReference type="GO" id="GO:0009366">
    <property type="term" value="C:enterobactin synthetase complex"/>
    <property type="evidence" value="ECO:0007669"/>
    <property type="project" value="TreeGrafter"/>
</dbReference>
<feature type="active site" description="Proton acceptor; for dehydratase activity" evidence="8">
    <location>
        <position position="3084"/>
    </location>
</feature>
<dbReference type="SUPFAM" id="SSF52777">
    <property type="entry name" value="CoA-dependent acyltransferases"/>
    <property type="match status" value="4"/>
</dbReference>
<evidence type="ECO:0000256" key="2">
    <source>
        <dbReference type="ARBA" id="ARBA00006432"/>
    </source>
</evidence>
<dbReference type="InterPro" id="IPR013968">
    <property type="entry name" value="PKS_KR"/>
</dbReference>
<dbReference type="InterPro" id="IPR049552">
    <property type="entry name" value="PKS_DH_N"/>
</dbReference>
<organism evidence="13 14">
    <name type="scientific">Burkholderia anthina</name>
    <dbReference type="NCBI Taxonomy" id="179879"/>
    <lineage>
        <taxon>Bacteria</taxon>
        <taxon>Pseudomonadati</taxon>
        <taxon>Pseudomonadota</taxon>
        <taxon>Betaproteobacteria</taxon>
        <taxon>Burkholderiales</taxon>
        <taxon>Burkholderiaceae</taxon>
        <taxon>Burkholderia</taxon>
        <taxon>Burkholderia cepacia complex</taxon>
    </lineage>
</organism>
<dbReference type="SMART" id="SM00824">
    <property type="entry name" value="PKS_TE"/>
    <property type="match status" value="1"/>
</dbReference>
<dbReference type="Pfam" id="PF00698">
    <property type="entry name" value="Acyl_transf_1"/>
    <property type="match status" value="1"/>
</dbReference>
<comment type="cofactor">
    <cofactor evidence="1">
        <name>pantetheine 4'-phosphate</name>
        <dbReference type="ChEBI" id="CHEBI:47942"/>
    </cofactor>
</comment>
<dbReference type="CDD" id="cd19539">
    <property type="entry name" value="SgcC5_NRPS-like"/>
    <property type="match status" value="1"/>
</dbReference>
<dbReference type="SMART" id="SM00823">
    <property type="entry name" value="PKS_PP"/>
    <property type="match status" value="3"/>
</dbReference>
<dbReference type="SUPFAM" id="SSF47336">
    <property type="entry name" value="ACP-like"/>
    <property type="match status" value="3"/>
</dbReference>
<dbReference type="SUPFAM" id="SSF53474">
    <property type="entry name" value="alpha/beta-Hydrolases"/>
    <property type="match status" value="1"/>
</dbReference>
<dbReference type="SMART" id="SM00825">
    <property type="entry name" value="PKS_KS"/>
    <property type="match status" value="1"/>
</dbReference>
<dbReference type="InterPro" id="IPR014030">
    <property type="entry name" value="Ketoacyl_synth_N"/>
</dbReference>
<dbReference type="Pfam" id="PF08659">
    <property type="entry name" value="KR"/>
    <property type="match status" value="1"/>
</dbReference>
<comment type="similarity">
    <text evidence="2">Belongs to the ATP-dependent AMP-binding enzyme family.</text>
</comment>
<dbReference type="InterPro" id="IPR025110">
    <property type="entry name" value="AMP-bd_C"/>
</dbReference>
<dbReference type="GO" id="GO:0031177">
    <property type="term" value="F:phosphopantetheine binding"/>
    <property type="evidence" value="ECO:0007669"/>
    <property type="project" value="InterPro"/>
</dbReference>
<dbReference type="PROSITE" id="PS00455">
    <property type="entry name" value="AMP_BINDING"/>
    <property type="match status" value="2"/>
</dbReference>
<dbReference type="Pfam" id="PF00501">
    <property type="entry name" value="AMP-binding"/>
    <property type="match status" value="2"/>
</dbReference>
<dbReference type="Gene3D" id="3.40.50.1820">
    <property type="entry name" value="alpha/beta hydrolase"/>
    <property type="match status" value="1"/>
</dbReference>
<dbReference type="SUPFAM" id="SSF52151">
    <property type="entry name" value="FabD/lysophospholipase-like"/>
    <property type="match status" value="1"/>
</dbReference>
<dbReference type="Gene3D" id="3.40.47.10">
    <property type="match status" value="1"/>
</dbReference>
<dbReference type="InterPro" id="IPR001227">
    <property type="entry name" value="Ac_transferase_dom_sf"/>
</dbReference>
<keyword evidence="5" id="KW-0808">Transferase</keyword>
<gene>
    <name evidence="13" type="ORF">WS64_29480</name>
</gene>
<dbReference type="SMART" id="SM00826">
    <property type="entry name" value="PKS_DH"/>
    <property type="match status" value="1"/>
</dbReference>
<dbReference type="InterPro" id="IPR042104">
    <property type="entry name" value="PKS_dehydratase_sf"/>
</dbReference>
<reference evidence="13 14" key="1">
    <citation type="submission" date="2015-11" db="EMBL/GenBank/DDBJ databases">
        <authorList>
            <person name="Sahl J."/>
            <person name="Wagner D."/>
            <person name="Keim P."/>
        </authorList>
    </citation>
    <scope>NUCLEOTIDE SEQUENCE [LARGE SCALE GENOMIC DNA]</scope>
    <source>
        <strain evidence="13 14">AZ-4-2-10-S1-D7</strain>
    </source>
</reference>
<comment type="caution">
    <text evidence="13">The sequence shown here is derived from an EMBL/GenBank/DDBJ whole genome shotgun (WGS) entry which is preliminary data.</text>
</comment>
<dbReference type="InterPro" id="IPR018201">
    <property type="entry name" value="Ketoacyl_synth_AS"/>
</dbReference>
<dbReference type="GO" id="GO:0047527">
    <property type="term" value="F:2,3-dihydroxybenzoate-serine ligase activity"/>
    <property type="evidence" value="ECO:0007669"/>
    <property type="project" value="TreeGrafter"/>
</dbReference>
<evidence type="ECO:0000256" key="5">
    <source>
        <dbReference type="ARBA" id="ARBA00022679"/>
    </source>
</evidence>
<dbReference type="Pfam" id="PF00668">
    <property type="entry name" value="Condensation"/>
    <property type="match status" value="2"/>
</dbReference>
<dbReference type="GO" id="GO:0005829">
    <property type="term" value="C:cytosol"/>
    <property type="evidence" value="ECO:0007669"/>
    <property type="project" value="TreeGrafter"/>
</dbReference>
<dbReference type="PANTHER" id="PTHR45527:SF1">
    <property type="entry name" value="FATTY ACID SYNTHASE"/>
    <property type="match status" value="1"/>
</dbReference>
<accession>A0AAW3PNW2</accession>
<feature type="region of interest" description="C-terminal hotdog fold" evidence="8">
    <location>
        <begin position="3193"/>
        <end position="3333"/>
    </location>
</feature>
<dbReference type="NCBIfam" id="TIGR01733">
    <property type="entry name" value="AA-adenyl-dom"/>
    <property type="match status" value="2"/>
</dbReference>
<feature type="domain" description="Carrier" evidence="10">
    <location>
        <begin position="2066"/>
        <end position="2141"/>
    </location>
</feature>
<proteinExistence type="inferred from homology"/>
<dbReference type="Gene3D" id="3.40.366.10">
    <property type="entry name" value="Malonyl-Coenzyme A Acyl Carrier Protein, domain 2"/>
    <property type="match status" value="1"/>
</dbReference>
<dbReference type="GO" id="GO:0004315">
    <property type="term" value="F:3-oxoacyl-[acyl-carrier-protein] synthase activity"/>
    <property type="evidence" value="ECO:0007669"/>
    <property type="project" value="InterPro"/>
</dbReference>
<dbReference type="CDD" id="cd00833">
    <property type="entry name" value="PKS"/>
    <property type="match status" value="1"/>
</dbReference>
<dbReference type="InterPro" id="IPR045851">
    <property type="entry name" value="AMP-bd_C_sf"/>
</dbReference>
<dbReference type="PROSITE" id="PS52004">
    <property type="entry name" value="KS3_2"/>
    <property type="match status" value="1"/>
</dbReference>
<name>A0AAW3PNW2_9BURK</name>
<dbReference type="CDD" id="cd05930">
    <property type="entry name" value="A_NRPS"/>
    <property type="match status" value="2"/>
</dbReference>
<dbReference type="InterPro" id="IPR010071">
    <property type="entry name" value="AA_adenyl_dom"/>
</dbReference>
<dbReference type="PROSITE" id="PS50075">
    <property type="entry name" value="CARRIER"/>
    <property type="match status" value="3"/>
</dbReference>
<dbReference type="InterPro" id="IPR006162">
    <property type="entry name" value="Ppantetheine_attach_site"/>
</dbReference>
<dbReference type="InterPro" id="IPR009081">
    <property type="entry name" value="PP-bd_ACP"/>
</dbReference>
<dbReference type="Gene3D" id="3.30.300.30">
    <property type="match status" value="2"/>
</dbReference>
<feature type="domain" description="PKS/mFAS DH" evidence="12">
    <location>
        <begin position="3042"/>
        <end position="3333"/>
    </location>
</feature>
<feature type="domain" description="Ketosynthase family 3 (KS3)" evidence="11">
    <location>
        <begin position="2172"/>
        <end position="2598"/>
    </location>
</feature>
<evidence type="ECO:0000256" key="3">
    <source>
        <dbReference type="ARBA" id="ARBA00022450"/>
    </source>
</evidence>
<dbReference type="PROSITE" id="PS00606">
    <property type="entry name" value="KS3_1"/>
    <property type="match status" value="1"/>
</dbReference>
<dbReference type="Gene3D" id="3.10.129.110">
    <property type="entry name" value="Polyketide synthase dehydratase"/>
    <property type="match status" value="1"/>
</dbReference>
<feature type="domain" description="Carrier" evidence="10">
    <location>
        <begin position="987"/>
        <end position="1062"/>
    </location>
</feature>
<dbReference type="InterPro" id="IPR001031">
    <property type="entry name" value="Thioesterase"/>
</dbReference>
<dbReference type="Proteomes" id="UP000070434">
    <property type="component" value="Unassembled WGS sequence"/>
</dbReference>
<dbReference type="SUPFAM" id="SSF56801">
    <property type="entry name" value="Acetyl-CoA synthetase-like"/>
    <property type="match status" value="2"/>
</dbReference>
<dbReference type="PROSITE" id="PS52019">
    <property type="entry name" value="PKS_MFAS_DH"/>
    <property type="match status" value="1"/>
</dbReference>
<dbReference type="InterPro" id="IPR042099">
    <property type="entry name" value="ANL_N_sf"/>
</dbReference>
<dbReference type="InterPro" id="IPR029058">
    <property type="entry name" value="AB_hydrolase_fold"/>
</dbReference>
<evidence type="ECO:0000256" key="6">
    <source>
        <dbReference type="ARBA" id="ARBA00022737"/>
    </source>
</evidence>
<dbReference type="GO" id="GO:0043041">
    <property type="term" value="P:amino acid activation for nonribosomal peptide biosynthetic process"/>
    <property type="evidence" value="ECO:0007669"/>
    <property type="project" value="TreeGrafter"/>
</dbReference>
<dbReference type="FunFam" id="3.30.300.30:FF:000010">
    <property type="entry name" value="Enterobactin synthetase component F"/>
    <property type="match status" value="1"/>
</dbReference>
<dbReference type="Pfam" id="PF02801">
    <property type="entry name" value="Ketoacyl-synt_C"/>
    <property type="match status" value="1"/>
</dbReference>
<dbReference type="Gene3D" id="3.40.50.12780">
    <property type="entry name" value="N-terminal domain of ligase-like"/>
    <property type="match status" value="2"/>
</dbReference>
<evidence type="ECO:0000256" key="9">
    <source>
        <dbReference type="SAM" id="MobiDB-lite"/>
    </source>
</evidence>
<dbReference type="PANTHER" id="PTHR45527">
    <property type="entry name" value="NONRIBOSOMAL PEPTIDE SYNTHETASE"/>
    <property type="match status" value="1"/>
</dbReference>
<dbReference type="Gene3D" id="3.30.70.3290">
    <property type="match status" value="1"/>
</dbReference>
<sequence length="4192" mass="449539">MDLASPAETSVQSIAAGPTGMSAAQQSLWFLNQFERGGVTYNVPFSLRLSGRVDPDALARALDVVQRRHPALRCRFPSRGGQPVVQIVDAPAALTRVDFSSLPDPAASVAELESEQARAPFDLERDAPLRATLARVADDDYRLVATVHHIVFDGRSLQLFLDELARAYAELAHGREPDAAPLDDGLHADANAASADLAAGLAHWQARLSGAPAVLPLPLDHPRPAARRFNGRRIEFDVPLDVANGLKEVARARGLSMYMVGLAAFAVLLRRYTHEGDIVIGSPISNRYALERDDVIGYFVNTLPNRVDVSGTPTFSDVLERVRATVLDTLEHAYVPFEKIVEAVQPPRSLAHAPIFQVLFDFAAEGFEVDFGAGIEARMHTLDSCTAKYDLSLTLALTGDGMRAAFEYDCDLLGGALVEQMTDSLVRILRCLVTDPDARIDAAPLLSREAAAAMLALANDGTRDPGRPFVPFHRAFEQAAQRDGGALALVYGERRATYADVDARATALAAQLQASGVRRGDRVVVLRRYGPDVVVALLAIHKAGAVFVPVSPDDARRDALIADVAPAAIVVEHPCDGAGFDCTAIAMEALVCEPGAPLAGFDPDRAMTTADDIAYVIFTSGSTGRPKGVEVSHGSWMSLFHAFEAAYGRTQPGVTAVLQMANHTFDVFMSDVIRGLGGGGRLIMCPRESLTDAQALHALIERERATVMEFVPAVVRQMIEYLERSGKRLDGVQAVTCGADVWFVHEYRKLRALCAPDTRVLSVYGVTEATCESATFEPRDAWYESERSMPIGTPLPNTSMYVVDDALNLVPLGVPGELLIGGGAVASGYLNRPELTRERFPVGGFDADGRFVSDPGGRRFYRTGDLCRHLADGTIEFIGRLDNQVKVRGFRIELGEIESVLAEHPGVRECAVVARGAPGGELELVGYADAGATREALFEHLRARLPEHMVPRALVLLPALPLSPNGKIDRKRLPDPDWDALAHAYVAPRNPLEARLAQDWEALLRTTRIGVHDNFFERGGHSLLVTQALTRVHDAFGVKLKVADVFERPTIEQLAERVMEQMMSAAREGVAARADAPIPRADGHERRRLSFAQRRMWFARQAEPGAAYNMPEVFRVRGRLDRDALEAALNRVVGRHEVLRTRFTADVQAWVDDAGHPRREPLAQIDAPAPVPFVVEQIEPGRVNERLAREAARPFELDREWPIRALLLRVLPDEHVLCIVLHHIAYDGWSSGLLRRELAQAYRACAAGEALVSSEPALQYQDYAAWQRARTATSGFAESVAAWRERLSDLPSALPLPERTDAPGAGAPGADYVDFALPASCAPQLKRLCERLNCTPTMVMHAALAVLLHRYTGQDDIVIGIPFAGRDHPDAEALMGFFVNLLPIRLQLDAPMRLADVIAASRRMLLEADAGQSVPLDHLVETLNPARAPGRHPFFQIGLVVQSAAPEALDLAGLAVDELAVAPADVKLDLMVEVRAFDGASLGGSFKYRTSRYARAFVGGLARHFGELLRNLLADAGQTVSDVMMLPADEYAALTDACRGTRRDFGATGDVIAQLEAHAAATPDAIALEFDARRWTYAQLDQLANRIAGALRAHGATPGTHVGLFTGRHPYLVAGMLGALKARCAFVPLNPDDTVDGGLGYTVADAGVRLVVAQRDLASRCAALGVTTLIADDIDDDRAPAVRAPGLVHAPTDLAYVLYTSGSTGRPKGVMVTRRNLLNTAHAFAASVGLHPGARQLQYFSPVFDGVCGEVFPVLVSGATLVFAPAARLLPGPELLGLLRAERITHLQITPTALRLLPYAELPELATIVAAGEACPANIAREWAQGRRFINGYGPTETTIYASATDYWDARGALVLRPLANVTFEVLDRYGHPLPCGVPGELYIGGEGVAAGYLNLDEETARRFVPDPRSSEPGARRYRTGDYVIRQPDGSLTYVGRADAQVKIRGFRVEPGEVEARLNALPGITQGVVLAPFDANGHRILVGYYVGEPAEGEVRTRLAQQLPAHLVPERLVRLPDLPRARTGKVDRNALAAQAAAPVAPVVDAPAGDASAPPAAAAEVQGERVPTGGRRLLAHVKAIWQAVLERDDVEPDSNFFDLGGHSLRIVEMRKRLEDAFATRIAIADLFEHPTLRALVAHLERNRVSVAEAEEADDAPAQAPAAADAPAAVPPASDRAIAVIGMAGRFCGAPDLQTFWDNLLDGVESTLHFSDELLAEHGVDAQTRAQPDFVGLGNRLEDVDGFDAEFFGYSAREAALMDPQQRLFLECAWEAAEAAGYGAARGARVGVFASAGTSHYLLDNVYPRRRELKLENIQWLLGNGRDFLATRVAYKLGLAGPAVTVETACSSSLVAVHAACASLRAGDCEMALVGGVSLEAEYYGYRPMPDSIISTDGRCRPFDADASGTTGGSGCAVVMLKPLAKALEDGDHVHAVIRGSAINNDGAGKVSYTAPSVAGQAGVIAAALRDADVPADTVGYVEAHGTGTRLGDPVEFRALTQAYAPNGAWPAGRRCALGSLKANLGHLDAAAGIVGFVKAVLAVEHGEVPPMPYFKKPNPEIDLEGSPFHINTERYTWPDAPWPRRAGVSSFGIGGTNAHVIVEAPPPRPSPSSDASDAGVQVLPLSARTPAALRRMRRRLAAHLRASSARLSDVAFSLGAGRARLPVRDTIVCATREAACTALDAPWDAPAGEPRENRPVVFMFPGQGAQHIGMLKGLYEREPAFRDALDECATLLRTQHGLDILAAMYPDPGRETDASAGLRETGIAQPALFAVDYSCAMLLRARGVEPDALIGHSLGELVAACVGGYYTLADALAIVATRGRLMQAADRGAMLAVALDEHACARWLDADVELAAVNGRNQCVLAGGTEAIERLRQALAEAGVQSQPLATSHAFHSHRMAAAAQALEAFVARIPVQASTVPVISNRTGAWLSLDASNHAGYWASHLRDTVRFADGIATLHDAFDAPLLVEVGPGRTLRTALEADGRAYDVLGCGRHPRDRSDDVSTFAHAIATLWRLGARVDWRRACGSNAARRVPLPAYPFARTRHWIDAPVERSGPPALYRHWRRVAGGRRTYELALPPSWWVVDEHRVFDGKPVLPGTGCLELVRGAFERMGHGPRIALSDVYFPAPLVLDDAHGARIVRVSFGGADGGVQDFAVTSAAADDAEAWTVHAQGTIADADQMPAPPARFEHVRAQRADTLASPAARAALDDRLALFGPRWHCFRALWLADDEGVAQLELDPAFAADLENAPLHPALLDMATGFLSTLENRGARLPFHYRRLSLHAPLTARLFSHARRVRENVFDVTLFALDEAGGVGPALVEVEGFTLRDERAPAAAADRSSPAAWCSRPAWRPALPPRGDALPDAAWTIVARGKSMRDAIATHAPHGSILVDEDARGTHAPEAGDGYGHARAFERNSRPAQILYCVGADDRGSAVERFDDLMRLLQTFAPQAASGTVLTLVTTGACAVRAGERPSGVQAALVGALRAASREFAHLRCRHVDLPAEPGDADHAALRGLLARADAGSPAPLVPTLALRDGTFHEPGFRALPDVDATPVLVDGGAYVITGGLGGMGLTFAEHIARRVAAPRLFLVSRTVDASRPDVAAATAALRALGADVTLVQADCGEPRAWAAALADIAARCGRIDGAIHAAGIEASGPVQLGEPAAWARVLAPKTLGTDALLDALRAHRPDFVLLCSSLAALVGGLGQADYAAANAYLDAVAHAARHDGLPVVSINWDAWAEVGMRVAYDRAHPNQTSIDAAHGLLNDEGCRVFDIALAHDGAQIAVSKAEDVEVWLRRLAGGTDARGERGGAHAAPAVDERIAPRNDLERELAQLWRELLGGELPGVTDNFFTLGGHSLLGAQLISRVRERFANCLTLAEFLDEPTIERMARSLGAPDAADTTRSEDDAHVRYCLVPVQRTGAGTPFFCVPGMGGNVTQVLPLARAMGAARPFYGLQCLGLDGKAEPHDSVEAMAEHYVRCIRTVQPHGPYLLGGHSLGGKVALEMARRLDAEGEPPGLIALFDSAAPPYLRMTTPTDAQVVGSLLGIFGRYSGKPVDVTRDMLARLEAASHEERLRFLKTQLQAHGLIDARADDGSIGGIFNVYRAAAAFGMAYDPPKQPSDWSFVLFRAVDSMPSGINLPEIRQTPAWGWEAFSRAPVECIDVPGDHFTCLSDVHAHAIALPLADRLQAFER</sequence>
<dbReference type="InterPro" id="IPR057326">
    <property type="entry name" value="KR_dom"/>
</dbReference>
<dbReference type="SUPFAM" id="SSF51735">
    <property type="entry name" value="NAD(P)-binding Rossmann-fold domains"/>
    <property type="match status" value="2"/>
</dbReference>
<dbReference type="Pfam" id="PF13193">
    <property type="entry name" value="AMP-binding_C"/>
    <property type="match status" value="2"/>
</dbReference>
<dbReference type="InterPro" id="IPR036736">
    <property type="entry name" value="ACP-like_sf"/>
</dbReference>
<evidence type="ECO:0000259" key="11">
    <source>
        <dbReference type="PROSITE" id="PS52004"/>
    </source>
</evidence>
<feature type="region of interest" description="N-terminal hotdog fold" evidence="8">
    <location>
        <begin position="3042"/>
        <end position="3179"/>
    </location>
</feature>
<dbReference type="CDD" id="cd08953">
    <property type="entry name" value="KR_2_SDR_x"/>
    <property type="match status" value="1"/>
</dbReference>
<dbReference type="SMART" id="SM00827">
    <property type="entry name" value="PKS_AT"/>
    <property type="match status" value="1"/>
</dbReference>
<dbReference type="InterPro" id="IPR020841">
    <property type="entry name" value="PKS_Beta-ketoAc_synthase_dom"/>
</dbReference>
<dbReference type="InterPro" id="IPR020807">
    <property type="entry name" value="PKS_DH"/>
</dbReference>
<feature type="region of interest" description="Disordered" evidence="9">
    <location>
        <begin position="2145"/>
        <end position="2165"/>
    </location>
</feature>
<dbReference type="FunFam" id="1.10.1200.10:FF:000005">
    <property type="entry name" value="Nonribosomal peptide synthetase 1"/>
    <property type="match status" value="1"/>
</dbReference>
<dbReference type="InterPro" id="IPR020802">
    <property type="entry name" value="TesA-like"/>
</dbReference>
<dbReference type="Pfam" id="PF21089">
    <property type="entry name" value="PKS_DH_N"/>
    <property type="match status" value="1"/>
</dbReference>
<dbReference type="InterPro" id="IPR049551">
    <property type="entry name" value="PKS_DH_C"/>
</dbReference>
<dbReference type="InterPro" id="IPR049900">
    <property type="entry name" value="PKS_mFAS_DH"/>
</dbReference>
<dbReference type="InterPro" id="IPR032821">
    <property type="entry name" value="PKS_assoc"/>
</dbReference>
<dbReference type="InterPro" id="IPR020806">
    <property type="entry name" value="PKS_PP-bd"/>
</dbReference>
<dbReference type="CDD" id="cd19531">
    <property type="entry name" value="LCL_NRPS-like"/>
    <property type="match status" value="1"/>
</dbReference>
<dbReference type="PROSITE" id="PS00012">
    <property type="entry name" value="PHOSPHOPANTETHEINE"/>
    <property type="match status" value="2"/>
</dbReference>
<evidence type="ECO:0000259" key="10">
    <source>
        <dbReference type="PROSITE" id="PS50075"/>
    </source>
</evidence>
<dbReference type="Pfam" id="PF14765">
    <property type="entry name" value="PS-DH"/>
    <property type="match status" value="1"/>
</dbReference>
<dbReference type="Pfam" id="PF16197">
    <property type="entry name" value="KAsynt_C_assoc"/>
    <property type="match status" value="1"/>
</dbReference>
<dbReference type="Pfam" id="PF00550">
    <property type="entry name" value="PP-binding"/>
    <property type="match status" value="3"/>
</dbReference>
<dbReference type="InterPro" id="IPR016036">
    <property type="entry name" value="Malonyl_transacylase_ACP-bd"/>
</dbReference>
<feature type="domain" description="Carrier" evidence="10">
    <location>
        <begin position="3821"/>
        <end position="3896"/>
    </location>
</feature>
<evidence type="ECO:0000313" key="13">
    <source>
        <dbReference type="EMBL" id="KWZ29629.1"/>
    </source>
</evidence>
<keyword evidence="6" id="KW-0677">Repeat</keyword>
<dbReference type="InterPro" id="IPR001242">
    <property type="entry name" value="Condensation_dom"/>
</dbReference>
<dbReference type="InterPro" id="IPR016035">
    <property type="entry name" value="Acyl_Trfase/lysoPLipase"/>
</dbReference>
<keyword evidence="4" id="KW-0597">Phosphoprotein</keyword>
<dbReference type="SUPFAM" id="SSF53901">
    <property type="entry name" value="Thiolase-like"/>
    <property type="match status" value="1"/>
</dbReference>
<dbReference type="Gene3D" id="1.10.1200.10">
    <property type="entry name" value="ACP-like"/>
    <property type="match status" value="3"/>
</dbReference>
<dbReference type="Pfam" id="PF00975">
    <property type="entry name" value="Thioesterase"/>
    <property type="match status" value="1"/>
</dbReference>
<evidence type="ECO:0000259" key="12">
    <source>
        <dbReference type="PROSITE" id="PS52019"/>
    </source>
</evidence>
<dbReference type="RefSeq" id="WP_060968653.1">
    <property type="nucleotide sequence ID" value="NZ_LNJP01000004.1"/>
</dbReference>
<dbReference type="InterPro" id="IPR020845">
    <property type="entry name" value="AMP-binding_CS"/>
</dbReference>
<protein>
    <submittedName>
        <fullName evidence="13">Non-ribosomal peptide synthetase</fullName>
    </submittedName>
</protein>
<dbReference type="GO" id="GO:0006633">
    <property type="term" value="P:fatty acid biosynthetic process"/>
    <property type="evidence" value="ECO:0007669"/>
    <property type="project" value="InterPro"/>
</dbReference>
<comment type="similarity">
    <text evidence="7">In the C-terminal section; belongs to the NRP synthetase family.</text>
</comment>
<dbReference type="InterPro" id="IPR014031">
    <property type="entry name" value="Ketoacyl_synth_C"/>
</dbReference>
<dbReference type="Pfam" id="PF00109">
    <property type="entry name" value="ketoacyl-synt"/>
    <property type="match status" value="1"/>
</dbReference>